<accession>A0A087M4V9</accession>
<keyword evidence="5 6" id="KW-0472">Membrane</keyword>
<dbReference type="RefSeq" id="WP_035080637.1">
    <property type="nucleotide sequence ID" value="NZ_JQGC01000004.1"/>
</dbReference>
<keyword evidence="4 6" id="KW-1133">Transmembrane helix</keyword>
<feature type="transmembrane region" description="Helical" evidence="6">
    <location>
        <begin position="151"/>
        <end position="171"/>
    </location>
</feature>
<evidence type="ECO:0000259" key="7">
    <source>
        <dbReference type="Pfam" id="PF00892"/>
    </source>
</evidence>
<feature type="transmembrane region" description="Helical" evidence="6">
    <location>
        <begin position="210"/>
        <end position="228"/>
    </location>
</feature>
<comment type="caution">
    <text evidence="8">The sequence shown here is derived from an EMBL/GenBank/DDBJ whole genome shotgun (WGS) entry which is preliminary data.</text>
</comment>
<feature type="transmembrane region" description="Helical" evidence="6">
    <location>
        <begin position="266"/>
        <end position="289"/>
    </location>
</feature>
<evidence type="ECO:0000256" key="6">
    <source>
        <dbReference type="SAM" id="Phobius"/>
    </source>
</evidence>
<dbReference type="OrthoDB" id="9804865at2"/>
<dbReference type="PANTHER" id="PTHR42920">
    <property type="entry name" value="OS03G0707200 PROTEIN-RELATED"/>
    <property type="match status" value="1"/>
</dbReference>
<evidence type="ECO:0000313" key="8">
    <source>
        <dbReference type="EMBL" id="KFL31912.1"/>
    </source>
</evidence>
<keyword evidence="3 6" id="KW-0812">Transmembrane</keyword>
<keyword evidence="9" id="KW-1185">Reference proteome</keyword>
<dbReference type="PANTHER" id="PTHR42920:SF5">
    <property type="entry name" value="EAMA DOMAIN-CONTAINING PROTEIN"/>
    <property type="match status" value="1"/>
</dbReference>
<dbReference type="Proteomes" id="UP000028981">
    <property type="component" value="Unassembled WGS sequence"/>
</dbReference>
<dbReference type="GO" id="GO:0005886">
    <property type="term" value="C:plasma membrane"/>
    <property type="evidence" value="ECO:0007669"/>
    <property type="project" value="UniProtKB-SubCell"/>
</dbReference>
<organism evidence="8 9">
    <name type="scientific">Devosia riboflavina</name>
    <dbReference type="NCBI Taxonomy" id="46914"/>
    <lineage>
        <taxon>Bacteria</taxon>
        <taxon>Pseudomonadati</taxon>
        <taxon>Pseudomonadota</taxon>
        <taxon>Alphaproteobacteria</taxon>
        <taxon>Hyphomicrobiales</taxon>
        <taxon>Devosiaceae</taxon>
        <taxon>Devosia</taxon>
    </lineage>
</organism>
<dbReference type="SUPFAM" id="SSF103481">
    <property type="entry name" value="Multidrug resistance efflux transporter EmrE"/>
    <property type="match status" value="2"/>
</dbReference>
<feature type="transmembrane region" description="Helical" evidence="6">
    <location>
        <begin position="123"/>
        <end position="139"/>
    </location>
</feature>
<evidence type="ECO:0000256" key="5">
    <source>
        <dbReference type="ARBA" id="ARBA00023136"/>
    </source>
</evidence>
<sequence>MSRPLAALLLLLCTMFWGFAFVAQKSAMGSVGPLSFTGARYIIGGLLVLPLAINEWRRRKVELSRAQWLLVGVLCFAFFMGSWLQQAGLATTTATNGGFLTGLYVFFVPLIGYFAFRVRPHPIVYVGVPLALVGIYFLNGGGLSSFNGGDWLIVGSAVFWAMHVLTLGHLAKETELPIFVSAVSFLVAGAVALAIALPVEAPTIAQISDVWVQLAYAAVLSTAVGFTLQAVGQQYVPPANAAIILSAESLFAALGGAVVLGDRLPVVGYAGAALLFVAIVMVEAVPALLERRRLPEVRATN</sequence>
<evidence type="ECO:0000256" key="4">
    <source>
        <dbReference type="ARBA" id="ARBA00022989"/>
    </source>
</evidence>
<proteinExistence type="predicted"/>
<dbReference type="EMBL" id="JQGC01000004">
    <property type="protein sequence ID" value="KFL31912.1"/>
    <property type="molecule type" value="Genomic_DNA"/>
</dbReference>
<feature type="domain" description="EamA" evidence="7">
    <location>
        <begin position="149"/>
        <end position="282"/>
    </location>
</feature>
<dbReference type="AlphaFoldDB" id="A0A087M4V9"/>
<evidence type="ECO:0000256" key="2">
    <source>
        <dbReference type="ARBA" id="ARBA00022475"/>
    </source>
</evidence>
<keyword evidence="2" id="KW-1003">Cell membrane</keyword>
<evidence type="ECO:0000256" key="1">
    <source>
        <dbReference type="ARBA" id="ARBA00004651"/>
    </source>
</evidence>
<feature type="transmembrane region" description="Helical" evidence="6">
    <location>
        <begin position="178"/>
        <end position="198"/>
    </location>
</feature>
<dbReference type="InterPro" id="IPR051258">
    <property type="entry name" value="Diverse_Substrate_Transporter"/>
</dbReference>
<feature type="transmembrane region" description="Helical" evidence="6">
    <location>
        <begin position="39"/>
        <end position="56"/>
    </location>
</feature>
<feature type="transmembrane region" description="Helical" evidence="6">
    <location>
        <begin position="240"/>
        <end position="260"/>
    </location>
</feature>
<evidence type="ECO:0000313" key="9">
    <source>
        <dbReference type="Proteomes" id="UP000028981"/>
    </source>
</evidence>
<feature type="transmembrane region" description="Helical" evidence="6">
    <location>
        <begin position="68"/>
        <end position="85"/>
    </location>
</feature>
<feature type="domain" description="EamA" evidence="7">
    <location>
        <begin position="6"/>
        <end position="139"/>
    </location>
</feature>
<dbReference type="InterPro" id="IPR037185">
    <property type="entry name" value="EmrE-like"/>
</dbReference>
<feature type="transmembrane region" description="Helical" evidence="6">
    <location>
        <begin position="97"/>
        <end position="116"/>
    </location>
</feature>
<gene>
    <name evidence="8" type="ORF">JP75_05785</name>
</gene>
<reference evidence="8 9" key="1">
    <citation type="submission" date="2014-08" db="EMBL/GenBank/DDBJ databases">
        <authorList>
            <person name="Hassan Y.I."/>
            <person name="Lepp D."/>
            <person name="Zhou T."/>
        </authorList>
    </citation>
    <scope>NUCLEOTIDE SEQUENCE [LARGE SCALE GENOMIC DNA]</scope>
    <source>
        <strain evidence="8 9">IFO13584</strain>
    </source>
</reference>
<dbReference type="InterPro" id="IPR000620">
    <property type="entry name" value="EamA_dom"/>
</dbReference>
<dbReference type="Pfam" id="PF00892">
    <property type="entry name" value="EamA"/>
    <property type="match status" value="2"/>
</dbReference>
<comment type="subcellular location">
    <subcellularLocation>
        <location evidence="1">Cell membrane</location>
        <topology evidence="1">Multi-pass membrane protein</topology>
    </subcellularLocation>
</comment>
<name>A0A087M4V9_9HYPH</name>
<evidence type="ECO:0000256" key="3">
    <source>
        <dbReference type="ARBA" id="ARBA00022692"/>
    </source>
</evidence>
<protein>
    <recommendedName>
        <fullName evidence="7">EamA domain-containing protein</fullName>
    </recommendedName>
</protein>